<dbReference type="GO" id="GO:0043565">
    <property type="term" value="F:sequence-specific DNA binding"/>
    <property type="evidence" value="ECO:0007669"/>
    <property type="project" value="TreeGrafter"/>
</dbReference>
<organism evidence="8">
    <name type="scientific">Nippostrongylus brasiliensis</name>
    <name type="common">Rat hookworm</name>
    <dbReference type="NCBI Taxonomy" id="27835"/>
    <lineage>
        <taxon>Eukaryota</taxon>
        <taxon>Metazoa</taxon>
        <taxon>Ecdysozoa</taxon>
        <taxon>Nematoda</taxon>
        <taxon>Chromadorea</taxon>
        <taxon>Rhabditida</taxon>
        <taxon>Rhabditina</taxon>
        <taxon>Rhabditomorpha</taxon>
        <taxon>Strongyloidea</taxon>
        <taxon>Heligmosomidae</taxon>
        <taxon>Nippostrongylus</taxon>
    </lineage>
</organism>
<dbReference type="OMA" id="FELRGAC"/>
<dbReference type="AlphaFoldDB" id="A0A0N4YUF2"/>
<reference evidence="6 7" key="2">
    <citation type="submission" date="2018-11" db="EMBL/GenBank/DDBJ databases">
        <authorList>
            <consortium name="Pathogen Informatics"/>
        </authorList>
    </citation>
    <scope>NUCLEOTIDE SEQUENCE [LARGE SCALE GENOMIC DNA]</scope>
</reference>
<dbReference type="GO" id="GO:0050684">
    <property type="term" value="P:regulation of mRNA processing"/>
    <property type="evidence" value="ECO:0007669"/>
    <property type="project" value="TreeGrafter"/>
</dbReference>
<evidence type="ECO:0000313" key="7">
    <source>
        <dbReference type="Proteomes" id="UP000271162"/>
    </source>
</evidence>
<dbReference type="PANTHER" id="PTHR15683">
    <property type="entry name" value="SCAFFOLD ATTACHMENT FACTOR B-RELATED"/>
    <property type="match status" value="1"/>
</dbReference>
<dbReference type="Proteomes" id="UP000271162">
    <property type="component" value="Unassembled WGS sequence"/>
</dbReference>
<feature type="domain" description="RRM" evidence="5">
    <location>
        <begin position="131"/>
        <end position="209"/>
    </location>
</feature>
<comment type="subcellular location">
    <subcellularLocation>
        <location evidence="1">Nucleus</location>
    </subcellularLocation>
</comment>
<dbReference type="PANTHER" id="PTHR15683:SF8">
    <property type="entry name" value="SCAFFOLD ATTACHMENT FACTOR B, ISOFORM B"/>
    <property type="match status" value="1"/>
</dbReference>
<evidence type="ECO:0000313" key="8">
    <source>
        <dbReference type="WBParaSite" id="NBR_0002087401-mRNA-1"/>
    </source>
</evidence>
<feature type="compositionally biased region" description="Low complexity" evidence="4">
    <location>
        <begin position="80"/>
        <end position="108"/>
    </location>
</feature>
<keyword evidence="2" id="KW-0539">Nucleus</keyword>
<name>A0A0N4YUF2_NIPBR</name>
<dbReference type="InterPro" id="IPR051738">
    <property type="entry name" value="SAF_Modulators"/>
</dbReference>
<evidence type="ECO:0000256" key="4">
    <source>
        <dbReference type="SAM" id="MobiDB-lite"/>
    </source>
</evidence>
<evidence type="ECO:0000256" key="3">
    <source>
        <dbReference type="PROSITE-ProRule" id="PRU00176"/>
    </source>
</evidence>
<evidence type="ECO:0000256" key="1">
    <source>
        <dbReference type="ARBA" id="ARBA00004123"/>
    </source>
</evidence>
<dbReference type="InterPro" id="IPR012677">
    <property type="entry name" value="Nucleotide-bd_a/b_plait_sf"/>
</dbReference>
<dbReference type="GO" id="GO:0003723">
    <property type="term" value="F:RNA binding"/>
    <property type="evidence" value="ECO:0007669"/>
    <property type="project" value="UniProtKB-UniRule"/>
</dbReference>
<dbReference type="InterPro" id="IPR000504">
    <property type="entry name" value="RRM_dom"/>
</dbReference>
<dbReference type="InterPro" id="IPR035979">
    <property type="entry name" value="RBD_domain_sf"/>
</dbReference>
<dbReference type="GO" id="GO:0005634">
    <property type="term" value="C:nucleus"/>
    <property type="evidence" value="ECO:0007669"/>
    <property type="project" value="UniProtKB-SubCell"/>
</dbReference>
<dbReference type="WBParaSite" id="NBR_0002087401-mRNA-1">
    <property type="protein sequence ID" value="NBR_0002087401-mRNA-1"/>
    <property type="gene ID" value="NBR_0002087401"/>
</dbReference>
<dbReference type="EMBL" id="UYSL01025617">
    <property type="protein sequence ID" value="VDL84613.1"/>
    <property type="molecule type" value="Genomic_DNA"/>
</dbReference>
<reference evidence="8" key="1">
    <citation type="submission" date="2017-02" db="UniProtKB">
        <authorList>
            <consortium name="WormBaseParasite"/>
        </authorList>
    </citation>
    <scope>IDENTIFICATION</scope>
</reference>
<keyword evidence="7" id="KW-1185">Reference proteome</keyword>
<dbReference type="CDD" id="cd12417">
    <property type="entry name" value="RRM_SAFB_like"/>
    <property type="match status" value="1"/>
</dbReference>
<dbReference type="SMART" id="SM00360">
    <property type="entry name" value="RRM"/>
    <property type="match status" value="1"/>
</dbReference>
<dbReference type="Pfam" id="PF00076">
    <property type="entry name" value="RRM_1"/>
    <property type="match status" value="1"/>
</dbReference>
<feature type="compositionally biased region" description="Acidic residues" evidence="4">
    <location>
        <begin position="65"/>
        <end position="79"/>
    </location>
</feature>
<dbReference type="SUPFAM" id="SSF54928">
    <property type="entry name" value="RNA-binding domain, RBD"/>
    <property type="match status" value="1"/>
</dbReference>
<keyword evidence="3" id="KW-0694">RNA-binding</keyword>
<dbReference type="GO" id="GO:0006357">
    <property type="term" value="P:regulation of transcription by RNA polymerase II"/>
    <property type="evidence" value="ECO:0007669"/>
    <property type="project" value="TreeGrafter"/>
</dbReference>
<sequence length="240" mass="25303">MFVCSRALIADGHDPATYLFRVNEAASTKPMSPSASPAMETASGDSAKEETSDDPVTTTTAAVVNDEEMLEDPLVEEPSAESAPAPTPSATTTTTSSTATKPSVTVTAQNSVKTPVQAPPSEDKDKDIASRSIWVRGLTSATKAADLKVLCTKYGKVVRAKIFTSKKQSTSACYGYVTMADSASADKAAAAMHKTQIKGRTISVEKVEMFELRGACLAAAELLPRCCCCCWPSSPSQHPR</sequence>
<dbReference type="STRING" id="27835.A0A0N4YUF2"/>
<evidence type="ECO:0000256" key="2">
    <source>
        <dbReference type="ARBA" id="ARBA00023242"/>
    </source>
</evidence>
<proteinExistence type="predicted"/>
<protein>
    <submittedName>
        <fullName evidence="8">RRM domain-containing protein</fullName>
    </submittedName>
</protein>
<gene>
    <name evidence="6" type="ORF">NBR_LOCUS20875</name>
</gene>
<dbReference type="PROSITE" id="PS50102">
    <property type="entry name" value="RRM"/>
    <property type="match status" value="1"/>
</dbReference>
<evidence type="ECO:0000313" key="6">
    <source>
        <dbReference type="EMBL" id="VDL84613.1"/>
    </source>
</evidence>
<feature type="region of interest" description="Disordered" evidence="4">
    <location>
        <begin position="27"/>
        <end position="127"/>
    </location>
</feature>
<evidence type="ECO:0000259" key="5">
    <source>
        <dbReference type="PROSITE" id="PS50102"/>
    </source>
</evidence>
<dbReference type="Gene3D" id="3.30.70.330">
    <property type="match status" value="1"/>
</dbReference>
<accession>A0A0N4YUF2</accession>